<comment type="cofactor">
    <cofactor evidence="1">
        <name>[4Fe-4S] cluster</name>
        <dbReference type="ChEBI" id="CHEBI:49883"/>
    </cofactor>
</comment>
<dbReference type="PATRIC" id="fig|237368.3.peg.1881"/>
<evidence type="ECO:0000313" key="11">
    <source>
        <dbReference type="Proteomes" id="UP000030652"/>
    </source>
</evidence>
<dbReference type="NCBIfam" id="TIGR00089">
    <property type="entry name" value="MiaB/RimO family radical SAM methylthiotransferase"/>
    <property type="match status" value="1"/>
</dbReference>
<evidence type="ECO:0000256" key="2">
    <source>
        <dbReference type="ARBA" id="ARBA00022485"/>
    </source>
</evidence>
<dbReference type="InterPro" id="IPR020612">
    <property type="entry name" value="Methylthiotransferase_CS"/>
</dbReference>
<dbReference type="InterPro" id="IPR023404">
    <property type="entry name" value="rSAM_horseshoe"/>
</dbReference>
<dbReference type="Pfam" id="PF04055">
    <property type="entry name" value="Radical_SAM"/>
    <property type="match status" value="1"/>
</dbReference>
<dbReference type="InterPro" id="IPR058240">
    <property type="entry name" value="rSAM_sf"/>
</dbReference>
<comment type="caution">
    <text evidence="10">The sequence shown here is derived from an EMBL/GenBank/DDBJ whole genome shotgun (WGS) entry which is preliminary data.</text>
</comment>
<dbReference type="SFLD" id="SFLDG01082">
    <property type="entry name" value="B12-binding_domain_containing"/>
    <property type="match status" value="1"/>
</dbReference>
<reference evidence="10 11" key="1">
    <citation type="submission" date="2014-10" db="EMBL/GenBank/DDBJ databases">
        <title>Draft genome of anammox bacterium scalindua brodae, obtained using differential coverage binning of sequence data from two enrichment reactors.</title>
        <authorList>
            <person name="Speth D.R."/>
            <person name="Russ L."/>
            <person name="Kartal B."/>
            <person name="Op den Camp H.J."/>
            <person name="Dutilh B.E."/>
            <person name="Jetten M.S."/>
        </authorList>
    </citation>
    <scope>NUCLEOTIDE SEQUENCE [LARGE SCALE GENOMIC DNA]</scope>
    <source>
        <strain evidence="10">RU1</strain>
    </source>
</reference>
<evidence type="ECO:0000256" key="6">
    <source>
        <dbReference type="ARBA" id="ARBA00023004"/>
    </source>
</evidence>
<dbReference type="PROSITE" id="PS51918">
    <property type="entry name" value="RADICAL_SAM"/>
    <property type="match status" value="1"/>
</dbReference>
<dbReference type="InterPro" id="IPR038135">
    <property type="entry name" value="Methylthiotransferase_N_sf"/>
</dbReference>
<dbReference type="Gene3D" id="3.80.30.20">
    <property type="entry name" value="tm_1862 like domain"/>
    <property type="match status" value="1"/>
</dbReference>
<evidence type="ECO:0000256" key="5">
    <source>
        <dbReference type="ARBA" id="ARBA00022723"/>
    </source>
</evidence>
<organism evidence="10 11">
    <name type="scientific">Candidatus Scalindua brodae</name>
    <dbReference type="NCBI Taxonomy" id="237368"/>
    <lineage>
        <taxon>Bacteria</taxon>
        <taxon>Pseudomonadati</taxon>
        <taxon>Planctomycetota</taxon>
        <taxon>Candidatus Brocadiia</taxon>
        <taxon>Candidatus Brocadiales</taxon>
        <taxon>Candidatus Scalinduaceae</taxon>
        <taxon>Candidatus Scalindua</taxon>
    </lineage>
</organism>
<dbReference type="AlphaFoldDB" id="A0A0B0EKH6"/>
<dbReference type="GO" id="GO:0005829">
    <property type="term" value="C:cytosol"/>
    <property type="evidence" value="ECO:0007669"/>
    <property type="project" value="TreeGrafter"/>
</dbReference>
<evidence type="ECO:0000256" key="3">
    <source>
        <dbReference type="ARBA" id="ARBA00022679"/>
    </source>
</evidence>
<dbReference type="GO" id="GO:0035597">
    <property type="term" value="F:tRNA-2-methylthio-N(6)-dimethylallyladenosine(37) synthase activity"/>
    <property type="evidence" value="ECO:0007669"/>
    <property type="project" value="TreeGrafter"/>
</dbReference>
<sequence length="280" mass="31574">MISKSKTSKDNSTKVYIKTFGCQMNKLDTELSIGSLAKKGYSFAEDEKDADIILLNTCSVRDKAEHKVYSHLGSLRDQKDRNPQLILGVLGCMAQNEGGKIFKRMPHVNLVCGTRMFSRLPELLEEISGSNKHVLAIDEDGEVDFDRMVTQRQNRYNAFVSIMRGCDNYCSYCIVPFVRGREFSRTSADIVDEVKKLADDGCKEITLLGQNVNSYGKGLNGKVTLATLLRELDPIDGIERIHFLTSHPKDMTKEIIELLENCPVFVNIYTCRHSQVQTGY</sequence>
<evidence type="ECO:0000256" key="1">
    <source>
        <dbReference type="ARBA" id="ARBA00001966"/>
    </source>
</evidence>
<keyword evidence="4" id="KW-0949">S-adenosyl-L-methionine</keyword>
<dbReference type="PROSITE" id="PS01278">
    <property type="entry name" value="MTTASE_RADICAL"/>
    <property type="match status" value="1"/>
</dbReference>
<feature type="domain" description="MTTase N-terminal" evidence="8">
    <location>
        <begin position="13"/>
        <end position="129"/>
    </location>
</feature>
<dbReference type="SFLD" id="SFLDS00029">
    <property type="entry name" value="Radical_SAM"/>
    <property type="match status" value="1"/>
</dbReference>
<dbReference type="Pfam" id="PF00919">
    <property type="entry name" value="UPF0004"/>
    <property type="match status" value="1"/>
</dbReference>
<dbReference type="PANTHER" id="PTHR43020">
    <property type="entry name" value="CDK5 REGULATORY SUBUNIT-ASSOCIATED PROTEIN 1"/>
    <property type="match status" value="1"/>
</dbReference>
<dbReference type="PROSITE" id="PS51449">
    <property type="entry name" value="MTTASE_N"/>
    <property type="match status" value="1"/>
</dbReference>
<evidence type="ECO:0000259" key="9">
    <source>
        <dbReference type="PROSITE" id="PS51918"/>
    </source>
</evidence>
<accession>A0A0B0EKH6</accession>
<protein>
    <submittedName>
        <fullName evidence="10">RNA modification protein</fullName>
    </submittedName>
</protein>
<gene>
    <name evidence="10" type="ORF">SCABRO_01727</name>
</gene>
<evidence type="ECO:0000313" key="10">
    <source>
        <dbReference type="EMBL" id="KHE92516.1"/>
    </source>
</evidence>
<dbReference type="CDD" id="cd01335">
    <property type="entry name" value="Radical_SAM"/>
    <property type="match status" value="1"/>
</dbReference>
<feature type="domain" description="Radical SAM core" evidence="9">
    <location>
        <begin position="152"/>
        <end position="280"/>
    </location>
</feature>
<name>A0A0B0EKH6_9BACT</name>
<proteinExistence type="predicted"/>
<keyword evidence="2" id="KW-0004">4Fe-4S</keyword>
<dbReference type="InterPro" id="IPR013848">
    <property type="entry name" value="Methylthiotransferase_N"/>
</dbReference>
<dbReference type="InterPro" id="IPR007197">
    <property type="entry name" value="rSAM"/>
</dbReference>
<evidence type="ECO:0000259" key="8">
    <source>
        <dbReference type="PROSITE" id="PS51449"/>
    </source>
</evidence>
<dbReference type="Gene3D" id="3.40.50.12160">
    <property type="entry name" value="Methylthiotransferase, N-terminal domain"/>
    <property type="match status" value="1"/>
</dbReference>
<dbReference type="eggNOG" id="COG0621">
    <property type="taxonomic scope" value="Bacteria"/>
</dbReference>
<dbReference type="FunFam" id="3.40.50.12160:FF:000003">
    <property type="entry name" value="CDK5 regulatory subunit-associated protein 1"/>
    <property type="match status" value="1"/>
</dbReference>
<keyword evidence="3" id="KW-0808">Transferase</keyword>
<dbReference type="InterPro" id="IPR005839">
    <property type="entry name" value="Methylthiotransferase"/>
</dbReference>
<keyword evidence="5" id="KW-0479">Metal-binding</keyword>
<keyword evidence="6" id="KW-0408">Iron</keyword>
<dbReference type="GO" id="GO:0051539">
    <property type="term" value="F:4 iron, 4 sulfur cluster binding"/>
    <property type="evidence" value="ECO:0007669"/>
    <property type="project" value="UniProtKB-KW"/>
</dbReference>
<dbReference type="GO" id="GO:0046872">
    <property type="term" value="F:metal ion binding"/>
    <property type="evidence" value="ECO:0007669"/>
    <property type="project" value="UniProtKB-KW"/>
</dbReference>
<evidence type="ECO:0000256" key="4">
    <source>
        <dbReference type="ARBA" id="ARBA00022691"/>
    </source>
</evidence>
<keyword evidence="7" id="KW-0411">Iron-sulfur</keyword>
<evidence type="ECO:0000256" key="7">
    <source>
        <dbReference type="ARBA" id="ARBA00023014"/>
    </source>
</evidence>
<dbReference type="Proteomes" id="UP000030652">
    <property type="component" value="Unassembled WGS sequence"/>
</dbReference>
<dbReference type="SUPFAM" id="SSF102114">
    <property type="entry name" value="Radical SAM enzymes"/>
    <property type="match status" value="1"/>
</dbReference>
<dbReference type="PANTHER" id="PTHR43020:SF2">
    <property type="entry name" value="MITOCHONDRIAL TRNA METHYLTHIOTRANSFERASE CDK5RAP1"/>
    <property type="match status" value="1"/>
</dbReference>
<dbReference type="EMBL" id="JRYO01000121">
    <property type="protein sequence ID" value="KHE92516.1"/>
    <property type="molecule type" value="Genomic_DNA"/>
</dbReference>